<dbReference type="AlphaFoldDB" id="A0A8S9ZTL1"/>
<dbReference type="Gene3D" id="2.60.120.920">
    <property type="match status" value="1"/>
</dbReference>
<reference evidence="1" key="1">
    <citation type="journal article" date="2020" name="Ecol. Evol.">
        <title>Genome structure and content of the rice root-knot nematode (Meloidogyne graminicola).</title>
        <authorList>
            <person name="Phan N.T."/>
            <person name="Danchin E.G.J."/>
            <person name="Klopp C."/>
            <person name="Perfus-Barbeoch L."/>
            <person name="Kozlowski D.K."/>
            <person name="Koutsovoulos G.D."/>
            <person name="Lopez-Roques C."/>
            <person name="Bouchez O."/>
            <person name="Zahm M."/>
            <person name="Besnard G."/>
            <person name="Bellafiore S."/>
        </authorList>
    </citation>
    <scope>NUCLEOTIDE SEQUENCE</scope>
    <source>
        <strain evidence="1">VN-18</strain>
    </source>
</reference>
<dbReference type="EMBL" id="JABEBT010000023">
    <property type="protein sequence ID" value="KAF7637042.1"/>
    <property type="molecule type" value="Genomic_DNA"/>
</dbReference>
<evidence type="ECO:0000313" key="1">
    <source>
        <dbReference type="EMBL" id="KAF7637042.1"/>
    </source>
</evidence>
<dbReference type="OrthoDB" id="5903883at2759"/>
<gene>
    <name evidence="1" type="ORF">Mgra_00003431</name>
</gene>
<dbReference type="InterPro" id="IPR043136">
    <property type="entry name" value="B30.2/SPRY_sf"/>
</dbReference>
<sequence>MTSSNSNLNREDSFTNLSDIMGERAETFSTTSQMTDQDIIAIKKKFEEFAFEITGLKKNNAELASELKKLKEVKAVNCFVKVSNKWKYINSACCSSNCVNTDNPNTICNTYGFIQITSNNKEAEIYTDNCFKKPESSQLCLNCSNHSLYYYEVKLIIERSKPVIEIGFRSTPSQNIYFCVSGGDNKEGIITAENYFKKPESTKLCLNCATYSLYYYEIKLIIEKSRPVIEIDIIGCGVVYPPPNINNNKLPYIFFTKNGELIVKIK</sequence>
<name>A0A8S9ZTL1_9BILA</name>
<protein>
    <submittedName>
        <fullName evidence="1">Uncharacterized protein</fullName>
    </submittedName>
</protein>
<proteinExistence type="predicted"/>
<evidence type="ECO:0000313" key="2">
    <source>
        <dbReference type="Proteomes" id="UP000605970"/>
    </source>
</evidence>
<organism evidence="1 2">
    <name type="scientific">Meloidogyne graminicola</name>
    <dbReference type="NCBI Taxonomy" id="189291"/>
    <lineage>
        <taxon>Eukaryota</taxon>
        <taxon>Metazoa</taxon>
        <taxon>Ecdysozoa</taxon>
        <taxon>Nematoda</taxon>
        <taxon>Chromadorea</taxon>
        <taxon>Rhabditida</taxon>
        <taxon>Tylenchina</taxon>
        <taxon>Tylenchomorpha</taxon>
        <taxon>Tylenchoidea</taxon>
        <taxon>Meloidogynidae</taxon>
        <taxon>Meloidogyninae</taxon>
        <taxon>Meloidogyne</taxon>
    </lineage>
</organism>
<comment type="caution">
    <text evidence="1">The sequence shown here is derived from an EMBL/GenBank/DDBJ whole genome shotgun (WGS) entry which is preliminary data.</text>
</comment>
<dbReference type="Proteomes" id="UP000605970">
    <property type="component" value="Unassembled WGS sequence"/>
</dbReference>
<keyword evidence="2" id="KW-1185">Reference proteome</keyword>
<accession>A0A8S9ZTL1</accession>